<sequence length="201" mass="22606">MRLFVTMRLGVISESSLSKTMSISSLKSVRLRTHVLPRLGYFPNSEFHQLPLLIYQNVLSFSETSDAGSFVEELFRKNGFLPQWRYGMYKQSHYHSNTHEVLGVICGGALLRFGGEDKGVVEERVHTGDVLVIPVGVGHRAVEEDGNFQMVGAYAKDSPSWDMNYGSNQQEYDQATLNIHKVPLPKSDPVYGKGPLLKLWT</sequence>
<proteinExistence type="predicted"/>
<gene>
    <name evidence="2" type="ORF">K7432_014107</name>
</gene>
<reference evidence="2 3" key="1">
    <citation type="submission" date="2023-04" db="EMBL/GenBank/DDBJ databases">
        <title>Genome of Basidiobolus ranarum AG-B5.</title>
        <authorList>
            <person name="Stajich J.E."/>
            <person name="Carter-House D."/>
            <person name="Gryganskyi A."/>
        </authorList>
    </citation>
    <scope>NUCLEOTIDE SEQUENCE [LARGE SCALE GENOMIC DNA]</scope>
    <source>
        <strain evidence="2 3">AG-B5</strain>
    </source>
</reference>
<dbReference type="PIRSF" id="PIRSF019307">
    <property type="entry name" value="UCP019307"/>
    <property type="match status" value="1"/>
</dbReference>
<dbReference type="Pfam" id="PF00190">
    <property type="entry name" value="Cupin_1"/>
    <property type="match status" value="1"/>
</dbReference>
<organism evidence="2 3">
    <name type="scientific">Basidiobolus ranarum</name>
    <dbReference type="NCBI Taxonomy" id="34480"/>
    <lineage>
        <taxon>Eukaryota</taxon>
        <taxon>Fungi</taxon>
        <taxon>Fungi incertae sedis</taxon>
        <taxon>Zoopagomycota</taxon>
        <taxon>Entomophthoromycotina</taxon>
        <taxon>Basidiobolomycetes</taxon>
        <taxon>Basidiobolales</taxon>
        <taxon>Basidiobolaceae</taxon>
        <taxon>Basidiobolus</taxon>
    </lineage>
</organism>
<dbReference type="PANTHER" id="PTHR36448:SF2">
    <property type="entry name" value="CUPIN TYPE-1 DOMAIN-CONTAINING PROTEIN"/>
    <property type="match status" value="1"/>
</dbReference>
<dbReference type="CDD" id="cd02219">
    <property type="entry name" value="cupin_YjlB-like"/>
    <property type="match status" value="1"/>
</dbReference>
<accession>A0ABR2WIA6</accession>
<dbReference type="PANTHER" id="PTHR36448">
    <property type="entry name" value="BLR7373 PROTEIN"/>
    <property type="match status" value="1"/>
</dbReference>
<dbReference type="InterPro" id="IPR014710">
    <property type="entry name" value="RmlC-like_jellyroll"/>
</dbReference>
<keyword evidence="3" id="KW-1185">Reference proteome</keyword>
<dbReference type="Gene3D" id="2.60.120.10">
    <property type="entry name" value="Jelly Rolls"/>
    <property type="match status" value="1"/>
</dbReference>
<evidence type="ECO:0000313" key="2">
    <source>
        <dbReference type="EMBL" id="KAK9761174.1"/>
    </source>
</evidence>
<dbReference type="InterPro" id="IPR011051">
    <property type="entry name" value="RmlC_Cupin_sf"/>
</dbReference>
<dbReference type="Proteomes" id="UP001479436">
    <property type="component" value="Unassembled WGS sequence"/>
</dbReference>
<name>A0ABR2WIA6_9FUNG</name>
<comment type="caution">
    <text evidence="2">The sequence shown here is derived from an EMBL/GenBank/DDBJ whole genome shotgun (WGS) entry which is preliminary data.</text>
</comment>
<feature type="domain" description="Cupin type-1" evidence="1">
    <location>
        <begin position="93"/>
        <end position="140"/>
    </location>
</feature>
<evidence type="ECO:0000313" key="3">
    <source>
        <dbReference type="Proteomes" id="UP001479436"/>
    </source>
</evidence>
<evidence type="ECO:0000259" key="1">
    <source>
        <dbReference type="Pfam" id="PF00190"/>
    </source>
</evidence>
<dbReference type="SUPFAM" id="SSF51182">
    <property type="entry name" value="RmlC-like cupins"/>
    <property type="match status" value="1"/>
</dbReference>
<dbReference type="EMBL" id="JASJQH010001519">
    <property type="protein sequence ID" value="KAK9761174.1"/>
    <property type="molecule type" value="Genomic_DNA"/>
</dbReference>
<protein>
    <recommendedName>
        <fullName evidence="1">Cupin type-1 domain-containing protein</fullName>
    </recommendedName>
</protein>
<dbReference type="InterPro" id="IPR014500">
    <property type="entry name" value="UCP019307_cupin"/>
</dbReference>
<dbReference type="InterPro" id="IPR006045">
    <property type="entry name" value="Cupin_1"/>
</dbReference>
<dbReference type="InterPro" id="IPR047121">
    <property type="entry name" value="YjiB-like"/>
</dbReference>